<proteinExistence type="predicted"/>
<dbReference type="PANTHER" id="PTHR42069">
    <property type="entry name" value="HYPHAL ANASTAMOSIS-8 PROTEIN"/>
    <property type="match status" value="1"/>
</dbReference>
<reference evidence="3 4" key="1">
    <citation type="submission" date="2019-10" db="EMBL/GenBank/DDBJ databases">
        <authorList>
            <person name="Palmer J.M."/>
        </authorList>
    </citation>
    <scope>NUCLEOTIDE SEQUENCE [LARGE SCALE GENOMIC DNA]</scope>
    <source>
        <strain evidence="3 4">TWF506</strain>
    </source>
</reference>
<evidence type="ECO:0000313" key="3">
    <source>
        <dbReference type="EMBL" id="KAK6500828.1"/>
    </source>
</evidence>
<protein>
    <recommendedName>
        <fullName evidence="5">MARVEL domain-containing protein</fullName>
    </recommendedName>
</protein>
<feature type="compositionally biased region" description="Polar residues" evidence="1">
    <location>
        <begin position="270"/>
        <end position="283"/>
    </location>
</feature>
<keyword evidence="2" id="KW-0472">Membrane</keyword>
<keyword evidence="2" id="KW-1133">Transmembrane helix</keyword>
<feature type="transmembrane region" description="Helical" evidence="2">
    <location>
        <begin position="54"/>
        <end position="75"/>
    </location>
</feature>
<keyword evidence="4" id="KW-1185">Reference proteome</keyword>
<gene>
    <name evidence="3" type="ORF">TWF506_003591</name>
</gene>
<feature type="transmembrane region" description="Helical" evidence="2">
    <location>
        <begin position="102"/>
        <end position="125"/>
    </location>
</feature>
<accession>A0AAN8N452</accession>
<sequence length="283" mass="30758">MGSEYDKVNQVDYEAHAVGPDSSDYNNEIKDVGKIAALATTLAKRQKRIGRIQVVERVINLLASATIGAIMGYTLENYIVNQHEVINGTGPFGTNPKLWPTYVMTAVAGLTLIYNTSVLLAYCCGKKASDKVASGSGYVKLLSPIGHLIVWGTTAGSFKGAATGNDIWTFSCSDAPSDVAIQQQFENKINYDILCTTNTASFYTAIGTAVFAVIGIILWVIVTVHTRKQKKTKEKLEAARRFENFRNSARPYVSPQVQYGQTPAGPPSGYAQQTPYSNYGYQG</sequence>
<keyword evidence="2" id="KW-0812">Transmembrane</keyword>
<evidence type="ECO:0008006" key="5">
    <source>
        <dbReference type="Google" id="ProtNLM"/>
    </source>
</evidence>
<feature type="region of interest" description="Disordered" evidence="1">
    <location>
        <begin position="247"/>
        <end position="283"/>
    </location>
</feature>
<dbReference type="Proteomes" id="UP001307849">
    <property type="component" value="Unassembled WGS sequence"/>
</dbReference>
<dbReference type="EMBL" id="JAVHJM010000012">
    <property type="protein sequence ID" value="KAK6500828.1"/>
    <property type="molecule type" value="Genomic_DNA"/>
</dbReference>
<dbReference type="AlphaFoldDB" id="A0AAN8N452"/>
<feature type="transmembrane region" description="Helical" evidence="2">
    <location>
        <begin position="200"/>
        <end position="224"/>
    </location>
</feature>
<name>A0AAN8N452_9PEZI</name>
<dbReference type="PANTHER" id="PTHR42069:SF1">
    <property type="entry name" value="MARVEL DOMAIN-CONTAINING PROTEIN"/>
    <property type="match status" value="1"/>
</dbReference>
<feature type="transmembrane region" description="Helical" evidence="2">
    <location>
        <begin position="137"/>
        <end position="158"/>
    </location>
</feature>
<comment type="caution">
    <text evidence="3">The sequence shown here is derived from an EMBL/GenBank/DDBJ whole genome shotgun (WGS) entry which is preliminary data.</text>
</comment>
<evidence type="ECO:0000256" key="2">
    <source>
        <dbReference type="SAM" id="Phobius"/>
    </source>
</evidence>
<organism evidence="3 4">
    <name type="scientific">Arthrobotrys conoides</name>
    <dbReference type="NCBI Taxonomy" id="74498"/>
    <lineage>
        <taxon>Eukaryota</taxon>
        <taxon>Fungi</taxon>
        <taxon>Dikarya</taxon>
        <taxon>Ascomycota</taxon>
        <taxon>Pezizomycotina</taxon>
        <taxon>Orbiliomycetes</taxon>
        <taxon>Orbiliales</taxon>
        <taxon>Orbiliaceae</taxon>
        <taxon>Arthrobotrys</taxon>
    </lineage>
</organism>
<evidence type="ECO:0000313" key="4">
    <source>
        <dbReference type="Proteomes" id="UP001307849"/>
    </source>
</evidence>
<evidence type="ECO:0000256" key="1">
    <source>
        <dbReference type="SAM" id="MobiDB-lite"/>
    </source>
</evidence>